<keyword evidence="2" id="KW-0808">Transferase</keyword>
<evidence type="ECO:0000313" key="2">
    <source>
        <dbReference type="EMBL" id="ATQ56308.1"/>
    </source>
</evidence>
<dbReference type="Pfam" id="PF00535">
    <property type="entry name" value="Glycos_transf_2"/>
    <property type="match status" value="1"/>
</dbReference>
<dbReference type="AlphaFoldDB" id="A0A2D2C1C6"/>
<dbReference type="RefSeq" id="WP_099649135.1">
    <property type="nucleotide sequence ID" value="NZ_CAJGAB010000001.1"/>
</dbReference>
<dbReference type="CDD" id="cd00761">
    <property type="entry name" value="Glyco_tranf_GTA_type"/>
    <property type="match status" value="1"/>
</dbReference>
<dbReference type="EMBL" id="CP024422">
    <property type="protein sequence ID" value="ATQ56308.1"/>
    <property type="molecule type" value="Genomic_DNA"/>
</dbReference>
<dbReference type="PANTHER" id="PTHR43685">
    <property type="entry name" value="GLYCOSYLTRANSFERASE"/>
    <property type="match status" value="1"/>
</dbReference>
<accession>A0A2D2C1C6</accession>
<dbReference type="Gene3D" id="3.90.550.10">
    <property type="entry name" value="Spore Coat Polysaccharide Biosynthesis Protein SpsA, Chain A"/>
    <property type="match status" value="1"/>
</dbReference>
<dbReference type="PANTHER" id="PTHR43685:SF2">
    <property type="entry name" value="GLYCOSYLTRANSFERASE 2-LIKE DOMAIN-CONTAINING PROTEIN"/>
    <property type="match status" value="1"/>
</dbReference>
<feature type="domain" description="Glycosyltransferase 2-like" evidence="1">
    <location>
        <begin position="5"/>
        <end position="141"/>
    </location>
</feature>
<dbReference type="GeneID" id="78898214"/>
<dbReference type="InterPro" id="IPR029044">
    <property type="entry name" value="Nucleotide-diphossugar_trans"/>
</dbReference>
<evidence type="ECO:0000313" key="3">
    <source>
        <dbReference type="Proteomes" id="UP000229314"/>
    </source>
</evidence>
<dbReference type="InterPro" id="IPR050834">
    <property type="entry name" value="Glycosyltransf_2"/>
</dbReference>
<name>A0A2D2C1C6_9RHOB</name>
<organism evidence="2 3">
    <name type="scientific">Paracoccus yeei</name>
    <dbReference type="NCBI Taxonomy" id="147645"/>
    <lineage>
        <taxon>Bacteria</taxon>
        <taxon>Pseudomonadati</taxon>
        <taxon>Pseudomonadota</taxon>
        <taxon>Alphaproteobacteria</taxon>
        <taxon>Rhodobacterales</taxon>
        <taxon>Paracoccaceae</taxon>
        <taxon>Paracoccus</taxon>
    </lineage>
</organism>
<sequence>MRVDIVMCTFRRPQVVETIRSIGQQRGTEGLSLRLVVADNDDTDSARALVEDAGRALPFPLVYVHAPARNISVARNACLDVAMDADWIAGLDDDEILRPDWLAEMLAAVTATGADCAIGKVVADYPPETPDWVRSLDYHSSYPEREKTPTANSGNALMRWKGTPWTGERYDLARGTSGGEDTEFFLRLQRMGMTMVAAPRATVTEAVPATRQTLEWLASRRFRMGQTHIITARTKAQRAALLLTASAKAVYCRLQERRHAADETQRNFWFLRGQLHRGVCAGLLNRPQPQLYGRDPV</sequence>
<dbReference type="GO" id="GO:0016740">
    <property type="term" value="F:transferase activity"/>
    <property type="evidence" value="ECO:0007669"/>
    <property type="project" value="UniProtKB-KW"/>
</dbReference>
<dbReference type="SUPFAM" id="SSF53448">
    <property type="entry name" value="Nucleotide-diphospho-sugar transferases"/>
    <property type="match status" value="1"/>
</dbReference>
<evidence type="ECO:0000259" key="1">
    <source>
        <dbReference type="Pfam" id="PF00535"/>
    </source>
</evidence>
<protein>
    <submittedName>
        <fullName evidence="2">Glycosyltransferase</fullName>
    </submittedName>
</protein>
<proteinExistence type="predicted"/>
<dbReference type="InterPro" id="IPR001173">
    <property type="entry name" value="Glyco_trans_2-like"/>
</dbReference>
<gene>
    <name evidence="2" type="ORF">PYTT13_11100</name>
</gene>
<dbReference type="Proteomes" id="UP000229314">
    <property type="component" value="Chromosome"/>
</dbReference>
<reference evidence="2 3" key="1">
    <citation type="submission" date="2017-10" db="EMBL/GenBank/DDBJ databases">
        <title>Complete genome sequence of Paracoccus yeei TT13 isolated from human skin.</title>
        <authorList>
            <person name="Lee K."/>
            <person name="Lim J.Y."/>
            <person name="Hwang I."/>
        </authorList>
    </citation>
    <scope>NUCLEOTIDE SEQUENCE [LARGE SCALE GENOMIC DNA]</scope>
    <source>
        <strain evidence="2 3">TT13</strain>
    </source>
</reference>